<accession>A0A4V1RKX9</accession>
<dbReference type="Proteomes" id="UP000294071">
    <property type="component" value="Unassembled WGS sequence"/>
</dbReference>
<evidence type="ECO:0000256" key="1">
    <source>
        <dbReference type="SAM" id="MobiDB-lite"/>
    </source>
</evidence>
<dbReference type="EMBL" id="SDWT01000001">
    <property type="protein sequence ID" value="RYB93842.1"/>
    <property type="molecule type" value="Genomic_DNA"/>
</dbReference>
<dbReference type="AlphaFoldDB" id="A0A4V1RKX9"/>
<dbReference type="RefSeq" id="WP_129399199.1">
    <property type="nucleotide sequence ID" value="NZ_SDWT01000001.1"/>
</dbReference>
<protein>
    <submittedName>
        <fullName evidence="3">Uncharacterized protein</fullName>
    </submittedName>
</protein>
<keyword evidence="2" id="KW-0472">Membrane</keyword>
<keyword evidence="2" id="KW-0812">Transmembrane</keyword>
<feature type="transmembrane region" description="Helical" evidence="2">
    <location>
        <begin position="95"/>
        <end position="114"/>
    </location>
</feature>
<evidence type="ECO:0000256" key="2">
    <source>
        <dbReference type="SAM" id="Phobius"/>
    </source>
</evidence>
<sequence>MTDDDLPHRGGKPLPDGFGPLEPIWGSGDPAPVRDPDAPRPRSRLTSSALRRNAPDMAVVASPAPAPVAPAAVEDAGAVREVATPTRPGSRRTTVVGAALGVLLVVGGATAVLWPGGGQGDEAVAVERAVRSPATASELDPPADLAPDTELVETNVLEGGDLRVTHWISTTTPVDEVTLGWPRSPDLAEPDHAIDDVVVAADGVRLDVDLRTDTSAATAITATESLYVQYVLPGAVDRTGSAAGRGLATVTALDVGLGGRSLARMQAFAAGDVLTLACLADGARAVPQPCGARVGDTWQVESPADDRPVTVIAQLDLSASR</sequence>
<evidence type="ECO:0000313" key="4">
    <source>
        <dbReference type="Proteomes" id="UP000294071"/>
    </source>
</evidence>
<dbReference type="OrthoDB" id="3790080at2"/>
<feature type="region of interest" description="Disordered" evidence="1">
    <location>
        <begin position="1"/>
        <end position="51"/>
    </location>
</feature>
<proteinExistence type="predicted"/>
<name>A0A4V1RKX9_9ACTN</name>
<comment type="caution">
    <text evidence="3">The sequence shown here is derived from an EMBL/GenBank/DDBJ whole genome shotgun (WGS) entry which is preliminary data.</text>
</comment>
<organism evidence="3 4">
    <name type="scientific">Nocardioides oleivorans</name>
    <dbReference type="NCBI Taxonomy" id="273676"/>
    <lineage>
        <taxon>Bacteria</taxon>
        <taxon>Bacillati</taxon>
        <taxon>Actinomycetota</taxon>
        <taxon>Actinomycetes</taxon>
        <taxon>Propionibacteriales</taxon>
        <taxon>Nocardioidaceae</taxon>
        <taxon>Nocardioides</taxon>
    </lineage>
</organism>
<keyword evidence="2" id="KW-1133">Transmembrane helix</keyword>
<reference evidence="3 4" key="1">
    <citation type="submission" date="2019-01" db="EMBL/GenBank/DDBJ databases">
        <title>Novel species of Nocardioides.</title>
        <authorList>
            <person name="Liu Q."/>
            <person name="Xin Y.-H."/>
        </authorList>
    </citation>
    <scope>NUCLEOTIDE SEQUENCE [LARGE SCALE GENOMIC DNA]</scope>
    <source>
        <strain evidence="3 4">CGMCC 4.6882</strain>
    </source>
</reference>
<gene>
    <name evidence="3" type="ORF">EUA93_05390</name>
</gene>
<keyword evidence="4" id="KW-1185">Reference proteome</keyword>
<evidence type="ECO:0000313" key="3">
    <source>
        <dbReference type="EMBL" id="RYB93842.1"/>
    </source>
</evidence>